<evidence type="ECO:0000256" key="2">
    <source>
        <dbReference type="SAM" id="SignalP"/>
    </source>
</evidence>
<proteinExistence type="predicted"/>
<keyword evidence="4" id="KW-1185">Reference proteome</keyword>
<accession>A0A1G7MX10</accession>
<feature type="signal peptide" evidence="2">
    <location>
        <begin position="1"/>
        <end position="25"/>
    </location>
</feature>
<evidence type="ECO:0000313" key="3">
    <source>
        <dbReference type="EMBL" id="SDF66375.1"/>
    </source>
</evidence>
<dbReference type="SUPFAM" id="SSF89392">
    <property type="entry name" value="Prokaryotic lipoproteins and lipoprotein localization factors"/>
    <property type="match status" value="1"/>
</dbReference>
<keyword evidence="3" id="KW-0449">Lipoprotein</keyword>
<organism evidence="3 4">
    <name type="scientific">Desulfovibrio legallii</name>
    <dbReference type="NCBI Taxonomy" id="571438"/>
    <lineage>
        <taxon>Bacteria</taxon>
        <taxon>Pseudomonadati</taxon>
        <taxon>Thermodesulfobacteriota</taxon>
        <taxon>Desulfovibrionia</taxon>
        <taxon>Desulfovibrionales</taxon>
        <taxon>Desulfovibrionaceae</taxon>
        <taxon>Desulfovibrio</taxon>
    </lineage>
</organism>
<dbReference type="STRING" id="571438.SAMN05192586_11016"/>
<dbReference type="EMBL" id="FNBX01000010">
    <property type="protein sequence ID" value="SDF66375.1"/>
    <property type="molecule type" value="Genomic_DNA"/>
</dbReference>
<reference evidence="4" key="1">
    <citation type="submission" date="2016-10" db="EMBL/GenBank/DDBJ databases">
        <authorList>
            <person name="Varghese N."/>
            <person name="Submissions S."/>
        </authorList>
    </citation>
    <scope>NUCLEOTIDE SEQUENCE [LARGE SCALE GENOMIC DNA]</scope>
    <source>
        <strain evidence="4">KHC7</strain>
    </source>
</reference>
<dbReference type="RefSeq" id="WP_092153800.1">
    <property type="nucleotide sequence ID" value="NZ_FNBX01000010.1"/>
</dbReference>
<gene>
    <name evidence="3" type="ORF">SAMN05192586_11016</name>
</gene>
<sequence length="264" mass="29257">MKHLTPLLLCALALLCACARQPVMEAPSPEARARLEQTWQRYVAADDAVAPAPYRLQLSLRFGTEGDTRRVTALFWGNGQRKLRMDVMAGVGATVANILEDGQHFLVFAPNERKAYFHQGANKPLLQVGVPVPFNLDHLADLLNGRYAQVFGREYADAAVQADAQSRYTLEGKPGGSLTLNAQGLPVAWRENAHGKDGWSMEILYTDDARPLPRRLNLTHTNGKRAIVLVKEREKPTQAFTEAQLSLPLPADVPLLPLSQFKQR</sequence>
<keyword evidence="1 2" id="KW-0732">Signal</keyword>
<dbReference type="Gene3D" id="2.50.20.10">
    <property type="entry name" value="Lipoprotein localisation LolA/LolB/LppX"/>
    <property type="match status" value="1"/>
</dbReference>
<name>A0A1G7MX10_9BACT</name>
<dbReference type="Proteomes" id="UP000199355">
    <property type="component" value="Unassembled WGS sequence"/>
</dbReference>
<evidence type="ECO:0000313" key="4">
    <source>
        <dbReference type="Proteomes" id="UP000199355"/>
    </source>
</evidence>
<dbReference type="PROSITE" id="PS51257">
    <property type="entry name" value="PROKAR_LIPOPROTEIN"/>
    <property type="match status" value="1"/>
</dbReference>
<feature type="chain" id="PRO_5011455234" evidence="2">
    <location>
        <begin position="26"/>
        <end position="264"/>
    </location>
</feature>
<protein>
    <submittedName>
        <fullName evidence="3">Outer membrane lipoprotein LolB</fullName>
    </submittedName>
</protein>
<dbReference type="AlphaFoldDB" id="A0A1G7MX10"/>
<dbReference type="OrthoDB" id="5470164at2"/>
<dbReference type="InterPro" id="IPR029046">
    <property type="entry name" value="LolA/LolB/LppX"/>
</dbReference>
<evidence type="ECO:0000256" key="1">
    <source>
        <dbReference type="ARBA" id="ARBA00022729"/>
    </source>
</evidence>